<evidence type="ECO:0000313" key="2">
    <source>
        <dbReference type="EMBL" id="TMP76799.1"/>
    </source>
</evidence>
<proteinExistence type="predicted"/>
<feature type="domain" description="DUF2914" evidence="1">
    <location>
        <begin position="77"/>
        <end position="123"/>
    </location>
</feature>
<gene>
    <name evidence="2" type="ORF">CWB73_21285</name>
</gene>
<dbReference type="Pfam" id="PF11141">
    <property type="entry name" value="DUF2914"/>
    <property type="match status" value="1"/>
</dbReference>
<dbReference type="AlphaFoldDB" id="A0A5S3YMP7"/>
<evidence type="ECO:0000259" key="1">
    <source>
        <dbReference type="Pfam" id="PF11141"/>
    </source>
</evidence>
<evidence type="ECO:0000313" key="3">
    <source>
        <dbReference type="Proteomes" id="UP000307362"/>
    </source>
</evidence>
<protein>
    <submittedName>
        <fullName evidence="2">DUF2914 domain-containing protein</fullName>
    </submittedName>
</protein>
<reference evidence="3" key="2">
    <citation type="submission" date="2019-06" db="EMBL/GenBank/DDBJ databases">
        <title>Co-occurence of chitin degradation, pigmentation and bioactivity in marine Pseudoalteromonas.</title>
        <authorList>
            <person name="Sonnenschein E.C."/>
            <person name="Bech P.K."/>
        </authorList>
    </citation>
    <scope>NUCLEOTIDE SEQUENCE [LARGE SCALE GENOMIC DNA]</scope>
    <source>
        <strain evidence="3">S1189</strain>
    </source>
</reference>
<feature type="non-terminal residue" evidence="2">
    <location>
        <position position="123"/>
    </location>
</feature>
<dbReference type="OrthoDB" id="9796654at2"/>
<dbReference type="InterPro" id="IPR022606">
    <property type="entry name" value="DUF2914"/>
</dbReference>
<organism evidence="2 3">
    <name type="scientific">Pseudoalteromonas phenolica</name>
    <dbReference type="NCBI Taxonomy" id="161398"/>
    <lineage>
        <taxon>Bacteria</taxon>
        <taxon>Pseudomonadati</taxon>
        <taxon>Pseudomonadota</taxon>
        <taxon>Gammaproteobacteria</taxon>
        <taxon>Alteromonadales</taxon>
        <taxon>Pseudoalteromonadaceae</taxon>
        <taxon>Pseudoalteromonas</taxon>
    </lineage>
</organism>
<dbReference type="RefSeq" id="WP_138569330.1">
    <property type="nucleotide sequence ID" value="NZ_PNCM01000252.1"/>
</dbReference>
<sequence length="123" mass="14034">ETETETRAEAKNQFDAEARIASVALGAKIDTQFISRAVLTTLIDDREPTNVLKDVIATTQFSDKLYFFTEVHALKDQVVSHLWFHQDELMAEVELPIQAARYRTYSSKNVMPSQTGDWRVEVV</sequence>
<name>A0A5S3YMP7_9GAMM</name>
<comment type="caution">
    <text evidence="2">The sequence shown here is derived from an EMBL/GenBank/DDBJ whole genome shotgun (WGS) entry which is preliminary data.</text>
</comment>
<accession>A0A5S3YMP7</accession>
<dbReference type="EMBL" id="PNCM01000252">
    <property type="protein sequence ID" value="TMP76799.1"/>
    <property type="molecule type" value="Genomic_DNA"/>
</dbReference>
<dbReference type="Proteomes" id="UP000307362">
    <property type="component" value="Unassembled WGS sequence"/>
</dbReference>
<feature type="non-terminal residue" evidence="2">
    <location>
        <position position="1"/>
    </location>
</feature>
<reference evidence="2 3" key="1">
    <citation type="submission" date="2017-12" db="EMBL/GenBank/DDBJ databases">
        <authorList>
            <person name="Paulsen S."/>
            <person name="Gram L.K."/>
        </authorList>
    </citation>
    <scope>NUCLEOTIDE SEQUENCE [LARGE SCALE GENOMIC DNA]</scope>
    <source>
        <strain evidence="2 3">S1189</strain>
    </source>
</reference>